<evidence type="ECO:0000259" key="1">
    <source>
        <dbReference type="Pfam" id="PF00561"/>
    </source>
</evidence>
<keyword evidence="2" id="KW-0378">Hydrolase</keyword>
<proteinExistence type="predicted"/>
<protein>
    <submittedName>
        <fullName evidence="2">2-hydroxy-6-oxonona-2,4-dienedioate hydrolase</fullName>
        <ecNumber evidence="2">3.7.1.14</ecNumber>
    </submittedName>
</protein>
<dbReference type="InterPro" id="IPR000073">
    <property type="entry name" value="AB_hydrolase_1"/>
</dbReference>
<dbReference type="PANTHER" id="PTHR46438:SF11">
    <property type="entry name" value="LIPASE-RELATED"/>
    <property type="match status" value="1"/>
</dbReference>
<feature type="domain" description="AB hydrolase-1" evidence="1">
    <location>
        <begin position="35"/>
        <end position="268"/>
    </location>
</feature>
<organism evidence="2 3">
    <name type="scientific">Enteractinococcus fodinae</name>
    <dbReference type="NCBI Taxonomy" id="684663"/>
    <lineage>
        <taxon>Bacteria</taxon>
        <taxon>Bacillati</taxon>
        <taxon>Actinomycetota</taxon>
        <taxon>Actinomycetes</taxon>
        <taxon>Micrococcales</taxon>
        <taxon>Micrococcaceae</taxon>
    </lineage>
</organism>
<dbReference type="GO" id="GO:0016787">
    <property type="term" value="F:hydrolase activity"/>
    <property type="evidence" value="ECO:0007669"/>
    <property type="project" value="UniProtKB-KW"/>
</dbReference>
<dbReference type="Proteomes" id="UP001183794">
    <property type="component" value="Unassembled WGS sequence"/>
</dbReference>
<dbReference type="PRINTS" id="PR00412">
    <property type="entry name" value="EPOXHYDRLASE"/>
</dbReference>
<dbReference type="RefSeq" id="WP_310175626.1">
    <property type="nucleotide sequence ID" value="NZ_BAABHE010000002.1"/>
</dbReference>
<dbReference type="Gene3D" id="3.40.50.1820">
    <property type="entry name" value="alpha/beta hydrolase"/>
    <property type="match status" value="1"/>
</dbReference>
<dbReference type="PANTHER" id="PTHR46438">
    <property type="entry name" value="ALPHA/BETA-HYDROLASES SUPERFAMILY PROTEIN"/>
    <property type="match status" value="1"/>
</dbReference>
<sequence>MTLESTANVTAEGTARRIRTTDWEIHFHEAGSGHPLILIHGSAPGTSGWKNFYPNIEVLSKSFRVLALDLPGWGDSDPASPDKANHVEAVLQFMDALQINQAALVGNSMGAMTALRVASEWPDRVSHIVASGSAGPLAPKIFSPEGMSEGLRALISAYQEPNQQNMREFYDAITFEQGVISEEAVAERAEAAAAREDHRNNFLAGISTPGYLPMSTIDQVSAITAPTLLIHGRDDRVVHFENSLQLCTLISSARLYLMNQCGHCPQLEYPDEYNRVVKQFIEAS</sequence>
<dbReference type="EMBL" id="JAVDYJ010000001">
    <property type="protein sequence ID" value="MDR7348435.1"/>
    <property type="molecule type" value="Genomic_DNA"/>
</dbReference>
<dbReference type="PRINTS" id="PR00111">
    <property type="entry name" value="ABHYDROLASE"/>
</dbReference>
<dbReference type="SUPFAM" id="SSF53474">
    <property type="entry name" value="alpha/beta-Hydrolases"/>
    <property type="match status" value="1"/>
</dbReference>
<accession>A0ABU2B4A3</accession>
<dbReference type="InterPro" id="IPR029058">
    <property type="entry name" value="AB_hydrolase_fold"/>
</dbReference>
<name>A0ABU2B4A3_9MICC</name>
<dbReference type="EC" id="3.7.1.14" evidence="2"/>
<comment type="caution">
    <text evidence="2">The sequence shown here is derived from an EMBL/GenBank/DDBJ whole genome shotgun (WGS) entry which is preliminary data.</text>
</comment>
<reference evidence="2 3" key="1">
    <citation type="submission" date="2023-07" db="EMBL/GenBank/DDBJ databases">
        <title>Sequencing the genomes of 1000 actinobacteria strains.</title>
        <authorList>
            <person name="Klenk H.-P."/>
        </authorList>
    </citation>
    <scope>NUCLEOTIDE SEQUENCE [LARGE SCALE GENOMIC DNA]</scope>
    <source>
        <strain evidence="2 3">DSM 22966</strain>
    </source>
</reference>
<evidence type="ECO:0000313" key="2">
    <source>
        <dbReference type="EMBL" id="MDR7348435.1"/>
    </source>
</evidence>
<dbReference type="InterPro" id="IPR000639">
    <property type="entry name" value="Epox_hydrolase-like"/>
</dbReference>
<dbReference type="Pfam" id="PF00561">
    <property type="entry name" value="Abhydrolase_1"/>
    <property type="match status" value="1"/>
</dbReference>
<evidence type="ECO:0000313" key="3">
    <source>
        <dbReference type="Proteomes" id="UP001183794"/>
    </source>
</evidence>
<gene>
    <name evidence="2" type="ORF">J2S62_002692</name>
</gene>
<keyword evidence="3" id="KW-1185">Reference proteome</keyword>